<reference evidence="4 6" key="1">
    <citation type="submission" date="2019-06" db="EMBL/GenBank/DDBJ databases">
        <title>Sequencing the genomes of 1000 actinobacteria strains.</title>
        <authorList>
            <person name="Klenk H.-P."/>
        </authorList>
    </citation>
    <scope>NUCLEOTIDE SEQUENCE [LARGE SCALE GENOMIC DNA]</scope>
    <source>
        <strain evidence="4 6">DSM 42059</strain>
    </source>
</reference>
<accession>A0A561V316</accession>
<evidence type="ECO:0000259" key="3">
    <source>
        <dbReference type="Pfam" id="PF13828"/>
    </source>
</evidence>
<dbReference type="RefSeq" id="WP_145765857.1">
    <property type="nucleotide sequence ID" value="NZ_CP109114.1"/>
</dbReference>
<sequence>MSDNTEQPADGAAPRDPWAPPDNRVPLEKNTGNTQPPAVHDQRTVTSVPTGETPPAPDAGGQPSAGTGPAPTAGFGAPPDAGQQAPGPGWYGPGTVPPPPAGPNGPGQPAPPQAGQYGYPAPPEQPGGQYGYPAPQAPQYGGYPGYPGYGQNAWGGPQPANGLGIAAMVLGIIAVAGFCMYGLGIILGALALIFGLIGRGRVSRGEADNGGMALAGIILGSIGIVVSAAFLGMIIWAVSSDNFEEGSDSGYEPLSASLVVDSPVVAVTR</sequence>
<dbReference type="EMBL" id="VIWW01000001">
    <property type="protein sequence ID" value="TWG06005.1"/>
    <property type="molecule type" value="Genomic_DNA"/>
</dbReference>
<feature type="transmembrane region" description="Helical" evidence="2">
    <location>
        <begin position="210"/>
        <end position="238"/>
    </location>
</feature>
<dbReference type="AlphaFoldDB" id="A0A561V316"/>
<dbReference type="Pfam" id="PF13828">
    <property type="entry name" value="DUF4190"/>
    <property type="match status" value="1"/>
</dbReference>
<dbReference type="EMBL" id="CP109114">
    <property type="protein sequence ID" value="WSC13013.1"/>
    <property type="molecule type" value="Genomic_DNA"/>
</dbReference>
<evidence type="ECO:0000313" key="7">
    <source>
        <dbReference type="Proteomes" id="UP001330827"/>
    </source>
</evidence>
<evidence type="ECO:0000256" key="2">
    <source>
        <dbReference type="SAM" id="Phobius"/>
    </source>
</evidence>
<feature type="transmembrane region" description="Helical" evidence="2">
    <location>
        <begin position="165"/>
        <end position="198"/>
    </location>
</feature>
<keyword evidence="7" id="KW-1185">Reference proteome</keyword>
<dbReference type="Proteomes" id="UP001330827">
    <property type="component" value="Chromosome"/>
</dbReference>
<gene>
    <name evidence="4" type="ORF">FHX80_114493</name>
    <name evidence="5" type="ORF">OIE64_09315</name>
</gene>
<feature type="domain" description="DUF4190" evidence="3">
    <location>
        <begin position="163"/>
        <end position="228"/>
    </location>
</feature>
<name>A0A561V316_9ACTN</name>
<evidence type="ECO:0000313" key="6">
    <source>
        <dbReference type="Proteomes" id="UP000318186"/>
    </source>
</evidence>
<evidence type="ECO:0000313" key="5">
    <source>
        <dbReference type="EMBL" id="WSC13013.1"/>
    </source>
</evidence>
<evidence type="ECO:0000313" key="4">
    <source>
        <dbReference type="EMBL" id="TWG06005.1"/>
    </source>
</evidence>
<evidence type="ECO:0000256" key="1">
    <source>
        <dbReference type="SAM" id="MobiDB-lite"/>
    </source>
</evidence>
<dbReference type="OrthoDB" id="4338073at2"/>
<feature type="compositionally biased region" description="Low complexity" evidence="1">
    <location>
        <begin position="59"/>
        <end position="88"/>
    </location>
</feature>
<keyword evidence="2" id="KW-0472">Membrane</keyword>
<organism evidence="4 6">
    <name type="scientific">Streptomyces brevispora</name>
    <dbReference type="NCBI Taxonomy" id="887462"/>
    <lineage>
        <taxon>Bacteria</taxon>
        <taxon>Bacillati</taxon>
        <taxon>Actinomycetota</taxon>
        <taxon>Actinomycetes</taxon>
        <taxon>Kitasatosporales</taxon>
        <taxon>Streptomycetaceae</taxon>
        <taxon>Streptomyces</taxon>
    </lineage>
</organism>
<proteinExistence type="predicted"/>
<dbReference type="Proteomes" id="UP000318186">
    <property type="component" value="Unassembled WGS sequence"/>
</dbReference>
<dbReference type="InterPro" id="IPR025241">
    <property type="entry name" value="DUF4190"/>
</dbReference>
<feature type="region of interest" description="Disordered" evidence="1">
    <location>
        <begin position="1"/>
        <end position="134"/>
    </location>
</feature>
<keyword evidence="2" id="KW-0812">Transmembrane</keyword>
<reference evidence="5 7" key="2">
    <citation type="submission" date="2022-10" db="EMBL/GenBank/DDBJ databases">
        <title>The complete genomes of actinobacterial strains from the NBC collection.</title>
        <authorList>
            <person name="Joergensen T.S."/>
            <person name="Alvarez Arevalo M."/>
            <person name="Sterndorff E.B."/>
            <person name="Faurdal D."/>
            <person name="Vuksanovic O."/>
            <person name="Mourched A.-S."/>
            <person name="Charusanti P."/>
            <person name="Shaw S."/>
            <person name="Blin K."/>
            <person name="Weber T."/>
        </authorList>
    </citation>
    <scope>NUCLEOTIDE SEQUENCE [LARGE SCALE GENOMIC DNA]</scope>
    <source>
        <strain evidence="5 7">NBC 01769</strain>
    </source>
</reference>
<protein>
    <submittedName>
        <fullName evidence="5">DUF4190 domain-containing protein</fullName>
    </submittedName>
    <submittedName>
        <fullName evidence="4">Uncharacterized protein DUF4190</fullName>
    </submittedName>
</protein>
<keyword evidence="2" id="KW-1133">Transmembrane helix</keyword>
<feature type="compositionally biased region" description="Pro residues" evidence="1">
    <location>
        <begin position="95"/>
        <end position="112"/>
    </location>
</feature>